<feature type="region of interest" description="Disordered" evidence="16">
    <location>
        <begin position="33"/>
        <end position="53"/>
    </location>
</feature>
<dbReference type="Pfam" id="PF00153">
    <property type="entry name" value="Mito_carr"/>
    <property type="match status" value="1"/>
</dbReference>
<keyword evidence="4 14" id="KW-0813">Transport</keyword>
<dbReference type="PANTHER" id="PTHR45635:SF47">
    <property type="entry name" value="ADP,ATP CARRIER PROTEIN, MITOCHONDRIAL"/>
    <property type="match status" value="1"/>
</dbReference>
<gene>
    <name evidence="17" type="ORF">C4D60_Mb09t17540</name>
</gene>
<evidence type="ECO:0000256" key="10">
    <source>
        <dbReference type="ARBA" id="ARBA00023128"/>
    </source>
</evidence>
<evidence type="ECO:0000256" key="5">
    <source>
        <dbReference type="ARBA" id="ARBA00022449"/>
    </source>
</evidence>
<keyword evidence="11 13" id="KW-0472">Membrane</keyword>
<dbReference type="Gene3D" id="1.50.40.10">
    <property type="entry name" value="Mitochondrial carrier domain"/>
    <property type="match status" value="1"/>
</dbReference>
<keyword evidence="5" id="KW-0050">Antiport</keyword>
<evidence type="ECO:0000313" key="18">
    <source>
        <dbReference type="Proteomes" id="UP000317650"/>
    </source>
</evidence>
<dbReference type="Proteomes" id="UP000317650">
    <property type="component" value="Chromosome 9"/>
</dbReference>
<keyword evidence="9 15" id="KW-1133">Transmembrane helix</keyword>
<evidence type="ECO:0000256" key="6">
    <source>
        <dbReference type="ARBA" id="ARBA00022692"/>
    </source>
</evidence>
<keyword evidence="6 13" id="KW-0812">Transmembrane</keyword>
<dbReference type="InterPro" id="IPR023395">
    <property type="entry name" value="MCP_dom_sf"/>
</dbReference>
<comment type="caution">
    <text evidence="15">Lacks conserved residue(s) required for the propagation of feature annotation.</text>
</comment>
<dbReference type="SUPFAM" id="SSF103506">
    <property type="entry name" value="Mitochondrial carrier"/>
    <property type="match status" value="1"/>
</dbReference>
<organism evidence="17 18">
    <name type="scientific">Musa balbisiana</name>
    <name type="common">Banana</name>
    <dbReference type="NCBI Taxonomy" id="52838"/>
    <lineage>
        <taxon>Eukaryota</taxon>
        <taxon>Viridiplantae</taxon>
        <taxon>Streptophyta</taxon>
        <taxon>Embryophyta</taxon>
        <taxon>Tracheophyta</taxon>
        <taxon>Spermatophyta</taxon>
        <taxon>Magnoliopsida</taxon>
        <taxon>Liliopsida</taxon>
        <taxon>Zingiberales</taxon>
        <taxon>Musaceae</taxon>
        <taxon>Musa</taxon>
    </lineage>
</organism>
<feature type="transmembrane region" description="Helical" evidence="15">
    <location>
        <begin position="85"/>
        <end position="106"/>
    </location>
</feature>
<protein>
    <recommendedName>
        <fullName evidence="15">ADP/ATP translocase</fullName>
    </recommendedName>
    <alternativeName>
        <fullName evidence="15">ADP,ATP carrier protein</fullName>
    </alternativeName>
</protein>
<evidence type="ECO:0000256" key="16">
    <source>
        <dbReference type="SAM" id="MobiDB-lite"/>
    </source>
</evidence>
<accession>A0A4S8IJL5</accession>
<dbReference type="GO" id="GO:0005743">
    <property type="term" value="C:mitochondrial inner membrane"/>
    <property type="evidence" value="ECO:0007669"/>
    <property type="project" value="UniProtKB-SubCell"/>
</dbReference>
<dbReference type="InterPro" id="IPR018108">
    <property type="entry name" value="MCP_transmembrane"/>
</dbReference>
<evidence type="ECO:0000256" key="12">
    <source>
        <dbReference type="ARBA" id="ARBA00045250"/>
    </source>
</evidence>
<evidence type="ECO:0000256" key="4">
    <source>
        <dbReference type="ARBA" id="ARBA00022448"/>
    </source>
</evidence>
<keyword evidence="8" id="KW-0999">Mitochondrion inner membrane</keyword>
<dbReference type="PROSITE" id="PS50920">
    <property type="entry name" value="SOLCAR"/>
    <property type="match status" value="1"/>
</dbReference>
<comment type="subunit">
    <text evidence="3 15">Monomer.</text>
</comment>
<dbReference type="GO" id="GO:1990544">
    <property type="term" value="P:mitochondrial ATP transmembrane transport"/>
    <property type="evidence" value="ECO:0007669"/>
    <property type="project" value="InterPro"/>
</dbReference>
<evidence type="ECO:0000256" key="1">
    <source>
        <dbReference type="ARBA" id="ARBA00004448"/>
    </source>
</evidence>
<comment type="function">
    <text evidence="15">Catalyzes the exchange of ADP and ATP across the membrane.</text>
</comment>
<evidence type="ECO:0000256" key="8">
    <source>
        <dbReference type="ARBA" id="ARBA00022792"/>
    </source>
</evidence>
<keyword evidence="7" id="KW-0677">Repeat</keyword>
<dbReference type="GO" id="GO:0005471">
    <property type="term" value="F:ATP:ADP antiporter activity"/>
    <property type="evidence" value="ECO:0007669"/>
    <property type="project" value="UniProtKB-UniRule"/>
</dbReference>
<dbReference type="EMBL" id="PYDT01000010">
    <property type="protein sequence ID" value="THU47622.1"/>
    <property type="molecule type" value="Genomic_DNA"/>
</dbReference>
<proteinExistence type="inferred from homology"/>
<evidence type="ECO:0000256" key="2">
    <source>
        <dbReference type="ARBA" id="ARBA00006375"/>
    </source>
</evidence>
<comment type="caution">
    <text evidence="17">The sequence shown here is derived from an EMBL/GenBank/DDBJ whole genome shotgun (WGS) entry which is preliminary data.</text>
</comment>
<evidence type="ECO:0000256" key="3">
    <source>
        <dbReference type="ARBA" id="ARBA00011245"/>
    </source>
</evidence>
<evidence type="ECO:0000313" key="17">
    <source>
        <dbReference type="EMBL" id="THU47622.1"/>
    </source>
</evidence>
<evidence type="ECO:0000256" key="7">
    <source>
        <dbReference type="ARBA" id="ARBA00022737"/>
    </source>
</evidence>
<dbReference type="PANTHER" id="PTHR45635">
    <property type="entry name" value="ADP,ATP CARRIER PROTEIN 1-RELATED-RELATED"/>
    <property type="match status" value="1"/>
</dbReference>
<keyword evidence="10" id="KW-0496">Mitochondrion</keyword>
<name>A0A4S8IJL5_MUSBA</name>
<evidence type="ECO:0000256" key="15">
    <source>
        <dbReference type="RuleBase" id="RU368008"/>
    </source>
</evidence>
<comment type="similarity">
    <text evidence="2 14">Belongs to the mitochondrial carrier (TC 2.A.29) family.</text>
</comment>
<dbReference type="GO" id="GO:0140021">
    <property type="term" value="P:mitochondrial ADP transmembrane transport"/>
    <property type="evidence" value="ECO:0007669"/>
    <property type="project" value="InterPro"/>
</dbReference>
<dbReference type="STRING" id="52838.A0A4S8IJL5"/>
<comment type="function">
    <text evidence="12">ADP:ATP antiporter that mediates import of ADP into the mitochondrial matrix for ATP synthesis, and export of ATP out to fuel the cell. Cycles between the cytoplasmic-open state (c-state) and the matrix-open state (m-state): operates by the alternating access mechanism with a single substrate-binding site intermittently exposed to either the cytosolic (c-state) or matrix (m-state) side of the inner mitochondrial membrane.</text>
</comment>
<comment type="subcellular location">
    <subcellularLocation>
        <location evidence="15">Membrane</location>
        <topology evidence="15">Multi-pass membrane protein</topology>
    </subcellularLocation>
    <subcellularLocation>
        <location evidence="1">Mitochondrion inner membrane</location>
        <topology evidence="1">Multi-pass membrane protein</topology>
    </subcellularLocation>
</comment>
<feature type="repeat" description="Solcar" evidence="13">
    <location>
        <begin position="83"/>
        <end position="170"/>
    </location>
</feature>
<feature type="compositionally biased region" description="Basic and acidic residues" evidence="16">
    <location>
        <begin position="33"/>
        <end position="44"/>
    </location>
</feature>
<keyword evidence="18" id="KW-1185">Reference proteome</keyword>
<dbReference type="PRINTS" id="PR00927">
    <property type="entry name" value="ADPTRNSLCASE"/>
</dbReference>
<evidence type="ECO:0000256" key="9">
    <source>
        <dbReference type="ARBA" id="ARBA00022989"/>
    </source>
</evidence>
<sequence length="258" mass="27431">MRTAQAIFLISIAERENSSGDLLVSCGRDEKDGRARLSDTDPRKKGNLASGGAAGASQSLLFVYSLDYARTRLANDARGSKKGSFFASFALGWLITNGAGLASYPIDTVRRRMMMTSGEAVNYRSSLDAFSQILKNEGAKSLFKGAGANILRAIAGAGLPVVAMLQLLSAVTRRLRWPKKRSARVFDEAALALTPEDAAAARRPWGALATLLAIARAPLAVATCFACQAEDIEAGGRLHAAEVGDLMVGEAMRFAIYL</sequence>
<feature type="transmembrane region" description="Helical" evidence="15">
    <location>
        <begin position="150"/>
        <end position="171"/>
    </location>
</feature>
<evidence type="ECO:0000256" key="13">
    <source>
        <dbReference type="PROSITE-ProRule" id="PRU00282"/>
    </source>
</evidence>
<dbReference type="InterPro" id="IPR002113">
    <property type="entry name" value="ADT_euk_type"/>
</dbReference>
<reference evidence="17 18" key="1">
    <citation type="journal article" date="2019" name="Nat. Plants">
        <title>Genome sequencing of Musa balbisiana reveals subgenome evolution and function divergence in polyploid bananas.</title>
        <authorList>
            <person name="Yao X."/>
        </authorList>
    </citation>
    <scope>NUCLEOTIDE SEQUENCE [LARGE SCALE GENOMIC DNA]</scope>
    <source>
        <strain evidence="18">cv. DH-PKW</strain>
        <tissue evidence="17">Leaves</tissue>
    </source>
</reference>
<evidence type="ECO:0000256" key="14">
    <source>
        <dbReference type="RuleBase" id="RU000488"/>
    </source>
</evidence>
<dbReference type="AlphaFoldDB" id="A0A4S8IJL5"/>
<evidence type="ECO:0000256" key="11">
    <source>
        <dbReference type="ARBA" id="ARBA00023136"/>
    </source>
</evidence>